<dbReference type="EC" id="2.1.1.77" evidence="3 9"/>
<dbReference type="Pfam" id="PF01135">
    <property type="entry name" value="PCMT"/>
    <property type="match status" value="1"/>
</dbReference>
<dbReference type="STRING" id="639282.DEFDS_0260"/>
<dbReference type="OrthoDB" id="9810066at2"/>
<dbReference type="SUPFAM" id="SSF53335">
    <property type="entry name" value="S-adenosyl-L-methionine-dependent methyltransferases"/>
    <property type="match status" value="1"/>
</dbReference>
<dbReference type="EMBL" id="AP011529">
    <property type="protein sequence ID" value="BAI79768.1"/>
    <property type="molecule type" value="Genomic_DNA"/>
</dbReference>
<dbReference type="Gene3D" id="3.40.50.150">
    <property type="entry name" value="Vaccinia Virus protein VP39"/>
    <property type="match status" value="1"/>
</dbReference>
<comment type="similarity">
    <text evidence="2">Belongs to the methyltransferase superfamily. L-isoaspartyl/D-aspartyl protein methyltransferase family.</text>
</comment>
<evidence type="ECO:0000256" key="7">
    <source>
        <dbReference type="ARBA" id="ARBA00022679"/>
    </source>
</evidence>
<name>D3PAZ5_DEFDS</name>
<evidence type="ECO:0000256" key="5">
    <source>
        <dbReference type="ARBA" id="ARBA00022490"/>
    </source>
</evidence>
<keyword evidence="11" id="KW-1185">Reference proteome</keyword>
<dbReference type="GO" id="GO:0032259">
    <property type="term" value="P:methylation"/>
    <property type="evidence" value="ECO:0007669"/>
    <property type="project" value="UniProtKB-KW"/>
</dbReference>
<keyword evidence="8" id="KW-0949">S-adenosyl-L-methionine</keyword>
<evidence type="ECO:0000256" key="9">
    <source>
        <dbReference type="NCBIfam" id="TIGR00080"/>
    </source>
</evidence>
<dbReference type="NCBIfam" id="NF001453">
    <property type="entry name" value="PRK00312.1"/>
    <property type="match status" value="1"/>
</dbReference>
<dbReference type="FunFam" id="3.40.50.150:FF:000010">
    <property type="entry name" value="Protein-L-isoaspartate O-methyltransferase"/>
    <property type="match status" value="1"/>
</dbReference>
<keyword evidence="5" id="KW-0963">Cytoplasm</keyword>
<dbReference type="PANTHER" id="PTHR11579">
    <property type="entry name" value="PROTEIN-L-ISOASPARTATE O-METHYLTRANSFERASE"/>
    <property type="match status" value="1"/>
</dbReference>
<evidence type="ECO:0000256" key="3">
    <source>
        <dbReference type="ARBA" id="ARBA00011890"/>
    </source>
</evidence>
<dbReference type="GO" id="GO:0004719">
    <property type="term" value="F:protein-L-isoaspartate (D-aspartate) O-methyltransferase activity"/>
    <property type="evidence" value="ECO:0007669"/>
    <property type="project" value="UniProtKB-UniRule"/>
</dbReference>
<dbReference type="KEGG" id="ddf:DEFDS_0260"/>
<dbReference type="RefSeq" id="WP_013007016.1">
    <property type="nucleotide sequence ID" value="NC_013939.1"/>
</dbReference>
<dbReference type="InterPro" id="IPR029063">
    <property type="entry name" value="SAM-dependent_MTases_sf"/>
</dbReference>
<reference evidence="10 11" key="1">
    <citation type="journal article" date="2010" name="DNA Res.">
        <title>Bacterial lifestyle in a deep-sea hydrothermal vent chimney revealed by the genome sequence of the thermophilic bacterium Deferribacter desulfuricans SSM1.</title>
        <authorList>
            <person name="Takaki Y."/>
            <person name="Shimamura S."/>
            <person name="Nakagawa S."/>
            <person name="Fukuhara Y."/>
            <person name="Horikawa H."/>
            <person name="Ankai A."/>
            <person name="Harada T."/>
            <person name="Hosoyama A."/>
            <person name="Oguchi A."/>
            <person name="Fukui S."/>
            <person name="Fujita N."/>
            <person name="Takami H."/>
            <person name="Takai K."/>
        </authorList>
    </citation>
    <scope>NUCLEOTIDE SEQUENCE [LARGE SCALE GENOMIC DNA]</scope>
    <source>
        <strain evidence="11">DSM 14783 / JCM 11476 / NBRC 101012 / SSM1</strain>
    </source>
</reference>
<evidence type="ECO:0000256" key="1">
    <source>
        <dbReference type="ARBA" id="ARBA00004496"/>
    </source>
</evidence>
<evidence type="ECO:0000313" key="10">
    <source>
        <dbReference type="EMBL" id="BAI79768.1"/>
    </source>
</evidence>
<sequence>MRIPEYFLKEIIAPACNNERIVEAFKKVPRHLFIDDALIKLAYKDDALPIGYGQTISKPSTVAKMTAILDPQPNDKVLEIGTGSGFQAAILSKLVSEVYTVERIPALYRRATTIIRKLYIHNVKFKIDNGKVGWEEYAPYDKIIVTAGAELLPEELLNQLKDGGRLVIPINNTLKLYIKESNKLIKKNISECKFVKFVF</sequence>
<dbReference type="Proteomes" id="UP000001520">
    <property type="component" value="Chromosome"/>
</dbReference>
<evidence type="ECO:0000256" key="6">
    <source>
        <dbReference type="ARBA" id="ARBA00022603"/>
    </source>
</evidence>
<gene>
    <name evidence="10" type="ordered locus">DEFDS_0260</name>
</gene>
<dbReference type="eggNOG" id="COG2518">
    <property type="taxonomic scope" value="Bacteria"/>
</dbReference>
<evidence type="ECO:0000256" key="4">
    <source>
        <dbReference type="ARBA" id="ARBA00013346"/>
    </source>
</evidence>
<dbReference type="AlphaFoldDB" id="D3PAZ5"/>
<evidence type="ECO:0000256" key="2">
    <source>
        <dbReference type="ARBA" id="ARBA00005369"/>
    </source>
</evidence>
<evidence type="ECO:0000256" key="8">
    <source>
        <dbReference type="ARBA" id="ARBA00022691"/>
    </source>
</evidence>
<dbReference type="GO" id="GO:0030091">
    <property type="term" value="P:protein repair"/>
    <property type="evidence" value="ECO:0007669"/>
    <property type="project" value="UniProtKB-UniRule"/>
</dbReference>
<dbReference type="GO" id="GO:0005737">
    <property type="term" value="C:cytoplasm"/>
    <property type="evidence" value="ECO:0007669"/>
    <property type="project" value="UniProtKB-SubCell"/>
</dbReference>
<evidence type="ECO:0000313" key="11">
    <source>
        <dbReference type="Proteomes" id="UP000001520"/>
    </source>
</evidence>
<proteinExistence type="inferred from homology"/>
<keyword evidence="6 10" id="KW-0489">Methyltransferase</keyword>
<dbReference type="PANTHER" id="PTHR11579:SF0">
    <property type="entry name" value="PROTEIN-L-ISOASPARTATE(D-ASPARTATE) O-METHYLTRANSFERASE"/>
    <property type="match status" value="1"/>
</dbReference>
<protein>
    <recommendedName>
        <fullName evidence="4 9">Protein-L-isoaspartate O-methyltransferase</fullName>
        <ecNumber evidence="3 9">2.1.1.77</ecNumber>
    </recommendedName>
</protein>
<accession>D3PAZ5</accession>
<organism evidence="10 11">
    <name type="scientific">Deferribacter desulfuricans (strain DSM 14783 / JCM 11476 / NBRC 101012 / SSM1)</name>
    <dbReference type="NCBI Taxonomy" id="639282"/>
    <lineage>
        <taxon>Bacteria</taxon>
        <taxon>Pseudomonadati</taxon>
        <taxon>Deferribacterota</taxon>
        <taxon>Deferribacteres</taxon>
        <taxon>Deferribacterales</taxon>
        <taxon>Deferribacteraceae</taxon>
        <taxon>Deferribacter</taxon>
    </lineage>
</organism>
<comment type="subcellular location">
    <subcellularLocation>
        <location evidence="1">Cytoplasm</location>
    </subcellularLocation>
</comment>
<dbReference type="PROSITE" id="PS01279">
    <property type="entry name" value="PCMT"/>
    <property type="match status" value="1"/>
</dbReference>
<keyword evidence="7 10" id="KW-0808">Transferase</keyword>
<dbReference type="HOGENOM" id="CLU_055432_2_0_0"/>
<dbReference type="NCBIfam" id="TIGR00080">
    <property type="entry name" value="pimt"/>
    <property type="match status" value="1"/>
</dbReference>
<dbReference type="InterPro" id="IPR000682">
    <property type="entry name" value="PCMT"/>
</dbReference>
<dbReference type="CDD" id="cd02440">
    <property type="entry name" value="AdoMet_MTases"/>
    <property type="match status" value="1"/>
</dbReference>